<evidence type="ECO:0000313" key="1">
    <source>
        <dbReference type="EMBL" id="GFR32743.1"/>
    </source>
</evidence>
<evidence type="ECO:0000313" key="2">
    <source>
        <dbReference type="Proteomes" id="UP000887116"/>
    </source>
</evidence>
<comment type="caution">
    <text evidence="1">The sequence shown here is derived from an EMBL/GenBank/DDBJ whole genome shotgun (WGS) entry which is preliminary data.</text>
</comment>
<sequence length="107" mass="12283">MGGPTGKNTTAGIAPRVVRVLKPLQHFKIRISCGWGLFPINELITVNFSPDYVCHACFRNFIPRRCKGLIFPEVQCVKCFGFNDAVFFFQVIFCKWTLFKRINSYIS</sequence>
<reference evidence="1" key="1">
    <citation type="submission" date="2020-07" db="EMBL/GenBank/DDBJ databases">
        <title>Multicomponent nature underlies the extraordinary mechanical properties of spider dragline silk.</title>
        <authorList>
            <person name="Kono N."/>
            <person name="Nakamura H."/>
            <person name="Mori M."/>
            <person name="Yoshida Y."/>
            <person name="Ohtoshi R."/>
            <person name="Malay A.D."/>
            <person name="Moran D.A.P."/>
            <person name="Tomita M."/>
            <person name="Numata K."/>
            <person name="Arakawa K."/>
        </authorList>
    </citation>
    <scope>NUCLEOTIDE SEQUENCE</scope>
</reference>
<dbReference type="EMBL" id="BMAO01009707">
    <property type="protein sequence ID" value="GFR32743.1"/>
    <property type="molecule type" value="Genomic_DNA"/>
</dbReference>
<gene>
    <name evidence="1" type="ORF">TNCT_529161</name>
</gene>
<accession>A0A8X6HZV4</accession>
<organism evidence="1 2">
    <name type="scientific">Trichonephila clavata</name>
    <name type="common">Joro spider</name>
    <name type="synonym">Nephila clavata</name>
    <dbReference type="NCBI Taxonomy" id="2740835"/>
    <lineage>
        <taxon>Eukaryota</taxon>
        <taxon>Metazoa</taxon>
        <taxon>Ecdysozoa</taxon>
        <taxon>Arthropoda</taxon>
        <taxon>Chelicerata</taxon>
        <taxon>Arachnida</taxon>
        <taxon>Araneae</taxon>
        <taxon>Araneomorphae</taxon>
        <taxon>Entelegynae</taxon>
        <taxon>Araneoidea</taxon>
        <taxon>Nephilidae</taxon>
        <taxon>Trichonephila</taxon>
    </lineage>
</organism>
<dbReference type="Proteomes" id="UP000887116">
    <property type="component" value="Unassembled WGS sequence"/>
</dbReference>
<dbReference type="AlphaFoldDB" id="A0A8X6HZV4"/>
<proteinExistence type="predicted"/>
<name>A0A8X6HZV4_TRICU</name>
<keyword evidence="2" id="KW-1185">Reference proteome</keyword>
<protein>
    <submittedName>
        <fullName evidence="1">Uncharacterized protein</fullName>
    </submittedName>
</protein>